<dbReference type="InterPro" id="IPR045595">
    <property type="entry name" value="SufBD_N"/>
</dbReference>
<dbReference type="PANTHER" id="PTHR43575">
    <property type="entry name" value="PROTEIN ABCI7, CHLOROPLASTIC"/>
    <property type="match status" value="1"/>
</dbReference>
<accession>A0AA49GHQ6</accession>
<organism evidence="4">
    <name type="scientific">Roseihalotalea indica</name>
    <dbReference type="NCBI Taxonomy" id="2867963"/>
    <lineage>
        <taxon>Bacteria</taxon>
        <taxon>Pseudomonadati</taxon>
        <taxon>Bacteroidota</taxon>
        <taxon>Cytophagia</taxon>
        <taxon>Cytophagales</taxon>
        <taxon>Catalimonadaceae</taxon>
        <taxon>Roseihalotalea</taxon>
    </lineage>
</organism>
<comment type="similarity">
    <text evidence="1">Belongs to the iron-sulfur cluster assembly SufBD family.</text>
</comment>
<dbReference type="InterPro" id="IPR000825">
    <property type="entry name" value="SUF_FeS_clus_asmbl_SufBD_core"/>
</dbReference>
<evidence type="ECO:0000259" key="3">
    <source>
        <dbReference type="Pfam" id="PF19295"/>
    </source>
</evidence>
<evidence type="ECO:0000313" key="4">
    <source>
        <dbReference type="EMBL" id="WKN34307.1"/>
    </source>
</evidence>
<evidence type="ECO:0000259" key="2">
    <source>
        <dbReference type="Pfam" id="PF01458"/>
    </source>
</evidence>
<reference evidence="4" key="1">
    <citation type="journal article" date="2023" name="Comput. Struct. Biotechnol. J.">
        <title>Discovery of a novel marine Bacteroidetes with a rich repertoire of carbohydrate-active enzymes.</title>
        <authorList>
            <person name="Chen B."/>
            <person name="Liu G."/>
            <person name="Chen Q."/>
            <person name="Wang H."/>
            <person name="Liu L."/>
            <person name="Tang K."/>
        </authorList>
    </citation>
    <scope>NUCLEOTIDE SEQUENCE</scope>
    <source>
        <strain evidence="4">TK19036</strain>
    </source>
</reference>
<dbReference type="GO" id="GO:0016226">
    <property type="term" value="P:iron-sulfur cluster assembly"/>
    <property type="evidence" value="ECO:0007669"/>
    <property type="project" value="InterPro"/>
</dbReference>
<dbReference type="InterPro" id="IPR037284">
    <property type="entry name" value="SUF_FeS_clus_asmbl_SufBD_sf"/>
</dbReference>
<dbReference type="InterPro" id="IPR011542">
    <property type="entry name" value="SUF_FeS_clus_asmbl_SufD"/>
</dbReference>
<dbReference type="PANTHER" id="PTHR43575:SF1">
    <property type="entry name" value="PROTEIN ABCI7, CHLOROPLASTIC"/>
    <property type="match status" value="1"/>
</dbReference>
<sequence>MSLQEAFSTKFNTIEKSINGHGDTGWHQRRRAAFADFEKLGFPAKKNEEYRYTPITRALEREFQTDTLADNPVNEALVSELIQSVTPSDIEANRLVFVNGQFQESLSNIISTSDEIIIKPLSQAYREHGDLIEQYFANQPAIQADSFVALNTALAQEGLFIHVPKNKAIKAPILTYFISDTSQGATVATPRNLYIAEAGSKFSVTESFHTIGAEASYQNVVSEIWVAPNASVYYTKLQPESVKAYHTGTTEVHQARDSRFTGITVSLQGAMLRNNLNITLDDENCETHMYGLYMLNGKTHVDNHTAVDHRKPNSFSNELYKGIMDDQSKGVFNGKIYVRQDAQKTNAFQSNSNILLTNEASIDTKPQLEIWADDVKCSHGATTGQIDEEQLFYLRTRGVSKEQATAILLRAFAGDVLDNIELDFIRKQIEEVIDERLNTNF</sequence>
<feature type="domain" description="SUF system FeS cluster assembly SufBD N-terminal" evidence="3">
    <location>
        <begin position="1"/>
        <end position="173"/>
    </location>
</feature>
<dbReference type="Pfam" id="PF01458">
    <property type="entry name" value="SUFBD_core"/>
    <property type="match status" value="1"/>
</dbReference>
<reference evidence="4" key="2">
    <citation type="journal article" date="2024" name="Antonie Van Leeuwenhoek">
        <title>Roseihalotalea indica gen. nov., sp. nov., a halophilic Bacteroidetes from mesopelagic Southwest Indian Ocean with higher carbohydrate metabolic potential.</title>
        <authorList>
            <person name="Chen B."/>
            <person name="Zhang M."/>
            <person name="Lin D."/>
            <person name="Ye J."/>
            <person name="Tang K."/>
        </authorList>
    </citation>
    <scope>NUCLEOTIDE SEQUENCE</scope>
    <source>
        <strain evidence="4">TK19036</strain>
    </source>
</reference>
<dbReference type="InterPro" id="IPR055346">
    <property type="entry name" value="Fe-S_cluster_assembly_SufBD"/>
</dbReference>
<gene>
    <name evidence="4" type="primary">sufD</name>
    <name evidence="4" type="ORF">K4G66_18170</name>
</gene>
<evidence type="ECO:0000256" key="1">
    <source>
        <dbReference type="ARBA" id="ARBA00043967"/>
    </source>
</evidence>
<feature type="domain" description="SUF system FeS cluster assembly SufBD core" evidence="2">
    <location>
        <begin position="183"/>
        <end position="412"/>
    </location>
</feature>
<protein>
    <submittedName>
        <fullName evidence="4">Fe-S cluster assembly protein SufD</fullName>
    </submittedName>
</protein>
<proteinExistence type="inferred from homology"/>
<dbReference type="EMBL" id="CP120682">
    <property type="protein sequence ID" value="WKN34307.1"/>
    <property type="molecule type" value="Genomic_DNA"/>
</dbReference>
<dbReference type="Pfam" id="PF19295">
    <property type="entry name" value="SufBD_N"/>
    <property type="match status" value="1"/>
</dbReference>
<dbReference type="AlphaFoldDB" id="A0AA49GHQ6"/>
<name>A0AA49GHQ6_9BACT</name>
<dbReference type="NCBIfam" id="TIGR01981">
    <property type="entry name" value="sufD"/>
    <property type="match status" value="1"/>
</dbReference>
<dbReference type="SUPFAM" id="SSF101960">
    <property type="entry name" value="Stabilizer of iron transporter SufD"/>
    <property type="match status" value="1"/>
</dbReference>